<accession>A0A9X6RP36</accession>
<name>A0A9X6RP36_HYPEX</name>
<reference evidence="2" key="1">
    <citation type="submission" date="2017-01" db="EMBL/GenBank/DDBJ databases">
        <title>Comparative genomics of anhydrobiosis in the tardigrade Hypsibius dujardini.</title>
        <authorList>
            <person name="Yoshida Y."/>
            <person name="Koutsovoulos G."/>
            <person name="Laetsch D."/>
            <person name="Stevens L."/>
            <person name="Kumar S."/>
            <person name="Horikawa D."/>
            <person name="Ishino K."/>
            <person name="Komine S."/>
            <person name="Tomita M."/>
            <person name="Blaxter M."/>
            <person name="Arakawa K."/>
        </authorList>
    </citation>
    <scope>NUCLEOTIDE SEQUENCE [LARGE SCALE GENOMIC DNA]</scope>
    <source>
        <strain evidence="2">Z151</strain>
    </source>
</reference>
<dbReference type="EMBL" id="MTYJ01000505">
    <property type="protein sequence ID" value="OWA55008.1"/>
    <property type="molecule type" value="Genomic_DNA"/>
</dbReference>
<organism evidence="1 2">
    <name type="scientific">Hypsibius exemplaris</name>
    <name type="common">Freshwater tardigrade</name>
    <dbReference type="NCBI Taxonomy" id="2072580"/>
    <lineage>
        <taxon>Eukaryota</taxon>
        <taxon>Metazoa</taxon>
        <taxon>Ecdysozoa</taxon>
        <taxon>Tardigrada</taxon>
        <taxon>Eutardigrada</taxon>
        <taxon>Parachela</taxon>
        <taxon>Hypsibioidea</taxon>
        <taxon>Hypsibiidae</taxon>
        <taxon>Hypsibius</taxon>
    </lineage>
</organism>
<keyword evidence="2" id="KW-1185">Reference proteome</keyword>
<evidence type="ECO:0000313" key="2">
    <source>
        <dbReference type="Proteomes" id="UP000192578"/>
    </source>
</evidence>
<proteinExistence type="predicted"/>
<dbReference type="Proteomes" id="UP000192578">
    <property type="component" value="Unassembled WGS sequence"/>
</dbReference>
<sequence length="84" mass="9291">MGGISRSTIAESLGLWEVKKSSISNGTFDPSWHGRSSAYRPCGEPFRYDVNKSYQDKKSTGDPRMGKCGQGCFLTSTINYDKTD</sequence>
<comment type="caution">
    <text evidence="1">The sequence shown here is derived from an EMBL/GenBank/DDBJ whole genome shotgun (WGS) entry which is preliminary data.</text>
</comment>
<protein>
    <submittedName>
        <fullName evidence="1">Uncharacterized protein</fullName>
    </submittedName>
</protein>
<dbReference type="AlphaFoldDB" id="A0A9X6RP36"/>
<gene>
    <name evidence="1" type="ORF">BV898_19393</name>
</gene>
<evidence type="ECO:0000313" key="1">
    <source>
        <dbReference type="EMBL" id="OWA55008.1"/>
    </source>
</evidence>